<name>A0A2S6H8J5_9GAMM</name>
<evidence type="ECO:0008006" key="4">
    <source>
        <dbReference type="Google" id="ProtNLM"/>
    </source>
</evidence>
<dbReference type="EMBL" id="PTIY01000001">
    <property type="protein sequence ID" value="PPK73812.1"/>
    <property type="molecule type" value="Genomic_DNA"/>
</dbReference>
<evidence type="ECO:0000313" key="3">
    <source>
        <dbReference type="Proteomes" id="UP000238071"/>
    </source>
</evidence>
<reference evidence="2 3" key="1">
    <citation type="submission" date="2018-02" db="EMBL/GenBank/DDBJ databases">
        <title>Subsurface microbial communities from deep shales in Ohio and West Virginia, USA.</title>
        <authorList>
            <person name="Wrighton K."/>
        </authorList>
    </citation>
    <scope>NUCLEOTIDE SEQUENCE [LARGE SCALE GENOMIC DNA]</scope>
    <source>
        <strain evidence="2 3">OWC-G53F</strain>
    </source>
</reference>
<feature type="region of interest" description="Disordered" evidence="1">
    <location>
        <begin position="22"/>
        <end position="42"/>
    </location>
</feature>
<dbReference type="RefSeq" id="WP_104422195.1">
    <property type="nucleotide sequence ID" value="NZ_PTIY01000001.1"/>
</dbReference>
<evidence type="ECO:0000256" key="1">
    <source>
        <dbReference type="SAM" id="MobiDB-lite"/>
    </source>
</evidence>
<protein>
    <recommendedName>
        <fullName evidence="4">Nucleoprotein/polynucleotide-associated enzyme</fullName>
    </recommendedName>
</protein>
<gene>
    <name evidence="2" type="ORF">B0F88_101344</name>
</gene>
<evidence type="ECO:0000313" key="2">
    <source>
        <dbReference type="EMBL" id="PPK73812.1"/>
    </source>
</evidence>
<dbReference type="Proteomes" id="UP000238071">
    <property type="component" value="Unassembled WGS sequence"/>
</dbReference>
<dbReference type="AlphaFoldDB" id="A0A2S6H8J5"/>
<proteinExistence type="predicted"/>
<accession>A0A2S6H8J5</accession>
<organism evidence="2 3">
    <name type="scientific">Methylobacter tundripaludum</name>
    <dbReference type="NCBI Taxonomy" id="173365"/>
    <lineage>
        <taxon>Bacteria</taxon>
        <taxon>Pseudomonadati</taxon>
        <taxon>Pseudomonadota</taxon>
        <taxon>Gammaproteobacteria</taxon>
        <taxon>Methylococcales</taxon>
        <taxon>Methylococcaceae</taxon>
        <taxon>Methylobacter</taxon>
    </lineage>
</organism>
<dbReference type="InterPro" id="IPR018636">
    <property type="entry name" value="DUF2058"/>
</dbReference>
<sequence>MAKLSLQEQLLKSGLVSAAKAKTIKSEKHKQTQQQRKNKVEVVDEAKELAQKAQAEKIEKDRQLNQLRQQQEEQKQLAAQIKQIIELNRHPQDPEGLAYNFTDNNKVKRLYVSEAMRDQIAEGRLAIVKLGQQYEVVGAEAARKIQSRDAASVIVFNESNKTADAADDPYAAYQVPDDLIW</sequence>
<dbReference type="OrthoDB" id="5294470at2"/>
<dbReference type="Pfam" id="PF09831">
    <property type="entry name" value="DUF2058"/>
    <property type="match status" value="1"/>
</dbReference>
<comment type="caution">
    <text evidence="2">The sequence shown here is derived from an EMBL/GenBank/DDBJ whole genome shotgun (WGS) entry which is preliminary data.</text>
</comment>
<keyword evidence="3" id="KW-1185">Reference proteome</keyword>